<keyword evidence="2" id="KW-1185">Reference proteome</keyword>
<name>A0A6J5ER00_9BURK</name>
<proteinExistence type="predicted"/>
<dbReference type="AlphaFoldDB" id="A0A6J5ER00"/>
<protein>
    <recommendedName>
        <fullName evidence="3">Gamma carbonic anhydrase family protein</fullName>
    </recommendedName>
</protein>
<organism evidence="1 2">
    <name type="scientific">Paraburkholderia humisilvae</name>
    <dbReference type="NCBI Taxonomy" id="627669"/>
    <lineage>
        <taxon>Bacteria</taxon>
        <taxon>Pseudomonadati</taxon>
        <taxon>Pseudomonadota</taxon>
        <taxon>Betaproteobacteria</taxon>
        <taxon>Burkholderiales</taxon>
        <taxon>Burkholderiaceae</taxon>
        <taxon>Paraburkholderia</taxon>
    </lineage>
</organism>
<dbReference type="Proteomes" id="UP000494363">
    <property type="component" value="Unassembled WGS sequence"/>
</dbReference>
<gene>
    <name evidence="1" type="ORF">LMG29542_05839</name>
</gene>
<evidence type="ECO:0000313" key="2">
    <source>
        <dbReference type="Proteomes" id="UP000494363"/>
    </source>
</evidence>
<dbReference type="RefSeq" id="WP_175230192.1">
    <property type="nucleotide sequence ID" value="NZ_CADIKH010000036.1"/>
</dbReference>
<evidence type="ECO:0000313" key="1">
    <source>
        <dbReference type="EMBL" id="CAB3768324.1"/>
    </source>
</evidence>
<sequence length="48" mass="5226">MLFGRLPANPFTARFEGAAMPQIHPTAYVAPNAVIDGDVTRTRNRRGA</sequence>
<accession>A0A6J5ER00</accession>
<reference evidence="1 2" key="1">
    <citation type="submission" date="2020-04" db="EMBL/GenBank/DDBJ databases">
        <authorList>
            <person name="De Canck E."/>
        </authorList>
    </citation>
    <scope>NUCLEOTIDE SEQUENCE [LARGE SCALE GENOMIC DNA]</scope>
    <source>
        <strain evidence="1 2">LMG 29542</strain>
    </source>
</reference>
<evidence type="ECO:0008006" key="3">
    <source>
        <dbReference type="Google" id="ProtNLM"/>
    </source>
</evidence>
<dbReference type="EMBL" id="CADIKH010000036">
    <property type="protein sequence ID" value="CAB3768324.1"/>
    <property type="molecule type" value="Genomic_DNA"/>
</dbReference>